<dbReference type="EMBL" id="JAXCGZ010015531">
    <property type="protein sequence ID" value="KAK7070125.1"/>
    <property type="molecule type" value="Genomic_DNA"/>
</dbReference>
<name>A0AAN8WQ00_HALRR</name>
<dbReference type="GO" id="GO:0004567">
    <property type="term" value="F:beta-mannosidase activity"/>
    <property type="evidence" value="ECO:0007669"/>
    <property type="project" value="TreeGrafter"/>
</dbReference>
<keyword evidence="6" id="KW-1185">Reference proteome</keyword>
<proteinExistence type="predicted"/>
<keyword evidence="3" id="KW-1133">Transmembrane helix</keyword>
<evidence type="ECO:0000313" key="5">
    <source>
        <dbReference type="EMBL" id="KAK7070125.1"/>
    </source>
</evidence>
<dbReference type="InterPro" id="IPR008979">
    <property type="entry name" value="Galactose-bd-like_sf"/>
</dbReference>
<feature type="domain" description="Beta-mannosidase-like galactose-binding" evidence="4">
    <location>
        <begin position="59"/>
        <end position="172"/>
    </location>
</feature>
<keyword evidence="2" id="KW-0326">Glycosidase</keyword>
<dbReference type="Proteomes" id="UP001381693">
    <property type="component" value="Unassembled WGS sequence"/>
</dbReference>
<evidence type="ECO:0000256" key="3">
    <source>
        <dbReference type="SAM" id="Phobius"/>
    </source>
</evidence>
<feature type="transmembrane region" description="Helical" evidence="3">
    <location>
        <begin position="21"/>
        <end position="44"/>
    </location>
</feature>
<dbReference type="InterPro" id="IPR050887">
    <property type="entry name" value="Beta-mannosidase_GH2"/>
</dbReference>
<comment type="caution">
    <text evidence="5">The sequence shown here is derived from an EMBL/GenBank/DDBJ whole genome shotgun (WGS) entry which is preliminary data.</text>
</comment>
<protein>
    <recommendedName>
        <fullName evidence="4">Beta-mannosidase-like galactose-binding domain-containing protein</fullName>
    </recommendedName>
</protein>
<dbReference type="GO" id="GO:0006516">
    <property type="term" value="P:glycoprotein catabolic process"/>
    <property type="evidence" value="ECO:0007669"/>
    <property type="project" value="TreeGrafter"/>
</dbReference>
<evidence type="ECO:0000259" key="4">
    <source>
        <dbReference type="Pfam" id="PF22666"/>
    </source>
</evidence>
<dbReference type="SUPFAM" id="SSF49785">
    <property type="entry name" value="Galactose-binding domain-like"/>
    <property type="match status" value="1"/>
</dbReference>
<dbReference type="Pfam" id="PF22666">
    <property type="entry name" value="Glyco_hydro_2_N2"/>
    <property type="match status" value="1"/>
</dbReference>
<reference evidence="5 6" key="1">
    <citation type="submission" date="2023-11" db="EMBL/GenBank/DDBJ databases">
        <title>Halocaridina rubra genome assembly.</title>
        <authorList>
            <person name="Smith C."/>
        </authorList>
    </citation>
    <scope>NUCLEOTIDE SEQUENCE [LARGE SCALE GENOMIC DNA]</scope>
    <source>
        <strain evidence="5">EP-1</strain>
        <tissue evidence="5">Whole</tissue>
    </source>
</reference>
<dbReference type="InterPro" id="IPR054593">
    <property type="entry name" value="Beta-mannosidase-like_N2"/>
</dbReference>
<evidence type="ECO:0000313" key="6">
    <source>
        <dbReference type="Proteomes" id="UP001381693"/>
    </source>
</evidence>
<evidence type="ECO:0000256" key="1">
    <source>
        <dbReference type="ARBA" id="ARBA00022801"/>
    </source>
</evidence>
<dbReference type="PANTHER" id="PTHR43730:SF1">
    <property type="entry name" value="BETA-MANNOSIDASE"/>
    <property type="match status" value="1"/>
</dbReference>
<gene>
    <name evidence="5" type="ORF">SK128_023979</name>
</gene>
<dbReference type="Gene3D" id="2.60.120.260">
    <property type="entry name" value="Galactose-binding domain-like"/>
    <property type="match status" value="1"/>
</dbReference>
<dbReference type="AlphaFoldDB" id="A0AAN8WQ00"/>
<keyword evidence="1" id="KW-0378">Hydrolase</keyword>
<keyword evidence="3" id="KW-0812">Transmembrane</keyword>
<organism evidence="5 6">
    <name type="scientific">Halocaridina rubra</name>
    <name type="common">Hawaiian red shrimp</name>
    <dbReference type="NCBI Taxonomy" id="373956"/>
    <lineage>
        <taxon>Eukaryota</taxon>
        <taxon>Metazoa</taxon>
        <taxon>Ecdysozoa</taxon>
        <taxon>Arthropoda</taxon>
        <taxon>Crustacea</taxon>
        <taxon>Multicrustacea</taxon>
        <taxon>Malacostraca</taxon>
        <taxon>Eumalacostraca</taxon>
        <taxon>Eucarida</taxon>
        <taxon>Decapoda</taxon>
        <taxon>Pleocyemata</taxon>
        <taxon>Caridea</taxon>
        <taxon>Atyoidea</taxon>
        <taxon>Atyidae</taxon>
        <taxon>Halocaridina</taxon>
    </lineage>
</organism>
<keyword evidence="3" id="KW-0472">Membrane</keyword>
<dbReference type="PANTHER" id="PTHR43730">
    <property type="entry name" value="BETA-MANNOSIDASE"/>
    <property type="match status" value="1"/>
</dbReference>
<sequence>MTPNPLTRESEARREGKWYRVYAAPIISLILFCILVGFLGYLTYRSTHPKPPKPIPSNWSLYNSDNSIQTSGSVPGGVYSDLLANGILDTGDLYYRFNDIDYRWVARDNWTYSTTFTAHADVVTHERVVLIFDGLDTVAEIVVNGDTVGRSNNMFVRYVFDVKQQVQVMEISFTP</sequence>
<accession>A0AAN8WQ00</accession>
<evidence type="ECO:0000256" key="2">
    <source>
        <dbReference type="ARBA" id="ARBA00023295"/>
    </source>
</evidence>